<feature type="transmembrane region" description="Helical" evidence="1">
    <location>
        <begin position="510"/>
        <end position="529"/>
    </location>
</feature>
<dbReference type="STRING" id="304371.MCP_1301"/>
<feature type="transmembrane region" description="Helical" evidence="1">
    <location>
        <begin position="21"/>
        <end position="41"/>
    </location>
</feature>
<organism evidence="2 3">
    <name type="scientific">Methanocella paludicola (strain DSM 17711 / JCM 13418 / NBRC 101707 / SANAE)</name>
    <dbReference type="NCBI Taxonomy" id="304371"/>
    <lineage>
        <taxon>Archaea</taxon>
        <taxon>Methanobacteriati</taxon>
        <taxon>Methanobacteriota</taxon>
        <taxon>Stenosarchaea group</taxon>
        <taxon>Methanomicrobia</taxon>
        <taxon>Methanocellales</taxon>
        <taxon>Methanocellaceae</taxon>
        <taxon>Methanocella</taxon>
    </lineage>
</organism>
<protein>
    <submittedName>
        <fullName evidence="2">Uncharacterized protein</fullName>
    </submittedName>
</protein>
<feature type="transmembrane region" description="Helical" evidence="1">
    <location>
        <begin position="61"/>
        <end position="87"/>
    </location>
</feature>
<dbReference type="AlphaFoldDB" id="D1YY51"/>
<sequence length="537" mass="58338">MSAARAFYYTIKADFLERVRSYSFLVVLLLTMLAAYVFVPGPDAGYMTLKLSSTDGFYRGIYNSAWVGAMVSLPTTLFLALFGYFVVKNAVGRDRRTGVGQIIATTPISKPVYMLGKATSNFAVLAVIVGVMMAGALAMQLLPGETSAIDLWALWSPFIFLSLPAMAVIASVAVLFESIWLLRGGFGNVVYFILYILVLVVLLTSASGIKWGDDLAFAKDMLGTSVGISSIEATAKIIYPAFEPGHWSMGFAPIDHPPHTFMWNGIPWTPLILLGRLFWVLVACGIAVMASLFFDRFDSAGNVNAKTGKQTSRPEPLAIEKPAVDARLTPLSSDKKSLNVLALFMAELKLAFKGQKWWWYAGAAIVILAGLVSSGSEERHFAMLAAMVWPVLIWSSMGTRERTFNMAQIVFSAPGPIKNQLPVMWLSGVCVGIVICSGVFVSMALSGSFGEMATLFTEMLLIPAMALAMGIWSGSSKLFEALYMILWYVGPVNGLPFLDLTGTIVSSMHIGLPAAYLAVTVVFMALMVMGRYRQTFA</sequence>
<dbReference type="InParanoid" id="D1YY51"/>
<dbReference type="TCDB" id="3.A.1.145.4">
    <property type="family name" value="the atp-binding cassette (abc) superfamily"/>
</dbReference>
<keyword evidence="1" id="KW-0472">Membrane</keyword>
<keyword evidence="1" id="KW-1133">Transmembrane helix</keyword>
<keyword evidence="3" id="KW-1185">Reference proteome</keyword>
<dbReference type="KEGG" id="mpd:MCP_1301"/>
<reference evidence="2 3" key="2">
    <citation type="journal article" date="2008" name="Int. J. Syst. Evol. Microbiol.">
        <title>Methanocella paludicola gen. nov., sp. nov., a methane-producing archaeon, the first isolate of the lineage 'Rice Cluster I', and proposal of the new archaeal order Methanocellales ord. nov.</title>
        <authorList>
            <person name="Sakai S."/>
            <person name="Imachi H."/>
            <person name="Hanada S."/>
            <person name="Ohashi A."/>
            <person name="Harada H."/>
            <person name="Kamagata Y."/>
        </authorList>
    </citation>
    <scope>NUCLEOTIDE SEQUENCE [LARGE SCALE GENOMIC DNA]</scope>
    <source>
        <strain evidence="3">DSM 17711 / JCM 13418 / NBRC 101707 / SANAE</strain>
    </source>
</reference>
<evidence type="ECO:0000313" key="2">
    <source>
        <dbReference type="EMBL" id="BAI61373.1"/>
    </source>
</evidence>
<feature type="transmembrane region" description="Helical" evidence="1">
    <location>
        <begin position="357"/>
        <end position="375"/>
    </location>
</feature>
<feature type="transmembrane region" description="Helical" evidence="1">
    <location>
        <begin position="481"/>
        <end position="498"/>
    </location>
</feature>
<feature type="transmembrane region" description="Helical" evidence="1">
    <location>
        <begin position="452"/>
        <end position="474"/>
    </location>
</feature>
<proteinExistence type="predicted"/>
<dbReference type="GeneID" id="8681275"/>
<reference evidence="2 3" key="1">
    <citation type="journal article" date="2007" name="Appl. Environ. Microbiol.">
        <title>Isolation of key methanogens for global methane emission from rice paddy fields: a novel isolate affiliated with the clone cluster rice cluster I.</title>
        <authorList>
            <person name="Sakai S."/>
            <person name="Imachi H."/>
            <person name="Sekiguchi Y."/>
            <person name="Ohashi A."/>
            <person name="Harada H."/>
            <person name="Kamagata Y."/>
        </authorList>
    </citation>
    <scope>NUCLEOTIDE SEQUENCE [LARGE SCALE GENOMIC DNA]</scope>
    <source>
        <strain evidence="3">DSM 17711 / JCM 13418 / NBRC 101707 / SANAE</strain>
    </source>
</reference>
<dbReference type="OrthoDB" id="170442at2157"/>
<accession>D1YY51</accession>
<evidence type="ECO:0000256" key="1">
    <source>
        <dbReference type="SAM" id="Phobius"/>
    </source>
</evidence>
<reference evidence="3" key="3">
    <citation type="journal article" date="2011" name="PLoS ONE">
        <title>Genome sequence of a mesophilic hydrogenotrophic methanogen Methanocella paludicola, the first cultivated representative of the order Methanocellales.</title>
        <authorList>
            <person name="Sakai S."/>
            <person name="Takaki Y."/>
            <person name="Shimamura S."/>
            <person name="Sekine M."/>
            <person name="Tajima T."/>
            <person name="Kosugi H."/>
            <person name="Ichikawa N."/>
            <person name="Tasumi E."/>
            <person name="Hiraki A.T."/>
            <person name="Shimizu A."/>
            <person name="Kato Y."/>
            <person name="Nishiko R."/>
            <person name="Mori K."/>
            <person name="Fujita N."/>
            <person name="Imachi H."/>
            <person name="Takai K."/>
        </authorList>
    </citation>
    <scope>NUCLEOTIDE SEQUENCE [LARGE SCALE GENOMIC DNA]</scope>
    <source>
        <strain evidence="3">DSM 17711 / JCM 13418 / NBRC 101707 / SANAE</strain>
    </source>
</reference>
<feature type="transmembrane region" description="Helical" evidence="1">
    <location>
        <begin position="122"/>
        <end position="142"/>
    </location>
</feature>
<feature type="transmembrane region" description="Helical" evidence="1">
    <location>
        <begin position="381"/>
        <end position="400"/>
    </location>
</feature>
<feature type="transmembrane region" description="Helical" evidence="1">
    <location>
        <begin position="421"/>
        <end position="446"/>
    </location>
</feature>
<feature type="transmembrane region" description="Helical" evidence="1">
    <location>
        <begin position="188"/>
        <end position="209"/>
    </location>
</feature>
<dbReference type="eggNOG" id="arCOG09180">
    <property type="taxonomic scope" value="Archaea"/>
</dbReference>
<dbReference type="EMBL" id="AP011532">
    <property type="protein sequence ID" value="BAI61373.1"/>
    <property type="molecule type" value="Genomic_DNA"/>
</dbReference>
<gene>
    <name evidence="2" type="ordered locus">MCP_1301</name>
</gene>
<feature type="transmembrane region" description="Helical" evidence="1">
    <location>
        <begin position="271"/>
        <end position="294"/>
    </location>
</feature>
<dbReference type="RefSeq" id="WP_012900052.1">
    <property type="nucleotide sequence ID" value="NC_013665.1"/>
</dbReference>
<feature type="transmembrane region" description="Helical" evidence="1">
    <location>
        <begin position="154"/>
        <end position="176"/>
    </location>
</feature>
<evidence type="ECO:0000313" key="3">
    <source>
        <dbReference type="Proteomes" id="UP000001882"/>
    </source>
</evidence>
<keyword evidence="1" id="KW-0812">Transmembrane</keyword>
<dbReference type="Proteomes" id="UP000001882">
    <property type="component" value="Chromosome"/>
</dbReference>
<name>D1YY51_METPS</name>